<evidence type="ECO:0000313" key="2">
    <source>
        <dbReference type="EMBL" id="CAA9412090.1"/>
    </source>
</evidence>
<feature type="compositionally biased region" description="Basic residues" evidence="1">
    <location>
        <begin position="34"/>
        <end position="44"/>
    </location>
</feature>
<sequence length="226" mass="24967">DTQEAPRPRPVRRRRPRHGGRVVRPGRRVEGRQARRPGGRRGPRRPAGDEAAARLDHGGHDQGHAGRPAGQDARAAGPGGRHVGLQNDDVDGPRGRPDDQHRHDDGRPVHGRPVPEGGDGRRDAGDGAVPRVRAVRVRQRRREVHLDVGGQPQHRDHDQHRRAVGGRQGDDLDLLLPLPAVEEAVRDAGGRDGHRPDDEDARDVRHRAEERQGVQDDEHRAHEAVV</sequence>
<feature type="compositionally biased region" description="Basic and acidic residues" evidence="1">
    <location>
        <begin position="91"/>
        <end position="108"/>
    </location>
</feature>
<feature type="non-terminal residue" evidence="2">
    <location>
        <position position="1"/>
    </location>
</feature>
<evidence type="ECO:0000256" key="1">
    <source>
        <dbReference type="SAM" id="MobiDB-lite"/>
    </source>
</evidence>
<feature type="region of interest" description="Disordered" evidence="1">
    <location>
        <begin position="1"/>
        <end position="226"/>
    </location>
</feature>
<feature type="compositionally biased region" description="Basic residues" evidence="1">
    <location>
        <begin position="9"/>
        <end position="26"/>
    </location>
</feature>
<reference evidence="2" key="1">
    <citation type="submission" date="2020-02" db="EMBL/GenBank/DDBJ databases">
        <authorList>
            <person name="Meier V. D."/>
        </authorList>
    </citation>
    <scope>NUCLEOTIDE SEQUENCE</scope>
    <source>
        <strain evidence="2">AVDCRST_MAG64</strain>
    </source>
</reference>
<organism evidence="2">
    <name type="scientific">uncultured Phycisphaerae bacterium</name>
    <dbReference type="NCBI Taxonomy" id="904963"/>
    <lineage>
        <taxon>Bacteria</taxon>
        <taxon>Pseudomonadati</taxon>
        <taxon>Planctomycetota</taxon>
        <taxon>Phycisphaerae</taxon>
        <taxon>environmental samples</taxon>
    </lineage>
</organism>
<name>A0A6J4PCH5_9BACT</name>
<feature type="compositionally biased region" description="Basic and acidic residues" evidence="1">
    <location>
        <begin position="183"/>
        <end position="226"/>
    </location>
</feature>
<gene>
    <name evidence="2" type="ORF">AVDCRST_MAG64-2426</name>
</gene>
<protein>
    <submittedName>
        <fullName evidence="2">Uncharacterized protein</fullName>
    </submittedName>
</protein>
<feature type="compositionally biased region" description="Basic residues" evidence="1">
    <location>
        <begin position="133"/>
        <end position="143"/>
    </location>
</feature>
<accession>A0A6J4PCH5</accession>
<feature type="compositionally biased region" description="Basic and acidic residues" evidence="1">
    <location>
        <begin position="46"/>
        <end position="64"/>
    </location>
</feature>
<dbReference type="EMBL" id="CADCUQ010000529">
    <property type="protein sequence ID" value="CAA9412090.1"/>
    <property type="molecule type" value="Genomic_DNA"/>
</dbReference>
<dbReference type="AlphaFoldDB" id="A0A6J4PCH5"/>
<proteinExistence type="predicted"/>
<feature type="non-terminal residue" evidence="2">
    <location>
        <position position="226"/>
    </location>
</feature>